<dbReference type="RefSeq" id="WP_113903542.1">
    <property type="nucleotide sequence ID" value="NZ_QNSB01000003.1"/>
</dbReference>
<evidence type="ECO:0000313" key="1">
    <source>
        <dbReference type="EMBL" id="RBP73089.1"/>
    </source>
</evidence>
<accession>A0A366IP21</accession>
<dbReference type="Proteomes" id="UP000253509">
    <property type="component" value="Unassembled WGS sequence"/>
</dbReference>
<proteinExistence type="predicted"/>
<keyword evidence="2" id="KW-1185">Reference proteome</keyword>
<gene>
    <name evidence="1" type="ORF">DFO65_103387</name>
</gene>
<sequence length="222" mass="23937">MATMAELKNGAHNASLIRKILNSVSFIAPLTTTLPETYFTTGGALAAAPVGFLPMGIVGKDDGYNFAADQDSEEVEGHGYTSPVRIDITSAQRTMQATFLETRKETLEQALGVDLSGITPGANGEIEFIEPELPVQKHVRMVNIGSDGAGDQEWFLIKEYPYCKVTEIGDMSWSASDALQYELTYTAFPDPVLGYSVRNFIGGPGAIKALEDMGFPAYTPTP</sequence>
<comment type="caution">
    <text evidence="1">The sequence shown here is derived from an EMBL/GenBank/DDBJ whole genome shotgun (WGS) entry which is preliminary data.</text>
</comment>
<name>A0A366IP21_9MICO</name>
<dbReference type="EMBL" id="QNSB01000003">
    <property type="protein sequence ID" value="RBP73089.1"/>
    <property type="molecule type" value="Genomic_DNA"/>
</dbReference>
<dbReference type="AlphaFoldDB" id="A0A366IP21"/>
<reference evidence="1 2" key="1">
    <citation type="submission" date="2018-06" db="EMBL/GenBank/DDBJ databases">
        <title>Freshwater and sediment microbial communities from various areas in North America, analyzing microbe dynamics in response to fracking.</title>
        <authorList>
            <person name="Lamendella R."/>
        </authorList>
    </citation>
    <scope>NUCLEOTIDE SEQUENCE [LARGE SCALE GENOMIC DNA]</scope>
    <source>
        <strain evidence="1 2">3b_TX</strain>
    </source>
</reference>
<organism evidence="1 2">
    <name type="scientific">Brevibacterium celere</name>
    <dbReference type="NCBI Taxonomy" id="225845"/>
    <lineage>
        <taxon>Bacteria</taxon>
        <taxon>Bacillati</taxon>
        <taxon>Actinomycetota</taxon>
        <taxon>Actinomycetes</taxon>
        <taxon>Micrococcales</taxon>
        <taxon>Brevibacteriaceae</taxon>
        <taxon>Brevibacterium</taxon>
    </lineage>
</organism>
<protein>
    <submittedName>
        <fullName evidence="1">Uncharacterized protein</fullName>
    </submittedName>
</protein>
<evidence type="ECO:0000313" key="2">
    <source>
        <dbReference type="Proteomes" id="UP000253509"/>
    </source>
</evidence>